<proteinExistence type="predicted"/>
<feature type="region of interest" description="Disordered" evidence="1">
    <location>
        <begin position="97"/>
        <end position="185"/>
    </location>
</feature>
<dbReference type="AlphaFoldDB" id="A0AAW0C6Z4"/>
<sequence length="185" mass="20150">MTSLEATLYLLLPPSGAPARHSCDPRSDQDLNDPDVDLVPLTFPILGLVLNESHVSVWMDCLDNYLLKSSHSPITPPFTRDRDFGNLAPDATVTLGVEDNSMSQNKEFPCKESSPSSSKRRRDCLEKSKDESERAAPGSLARLIENGPECAAGQNVKGKGELQPKRRRGRPRKVANPNTAPSGGQ</sequence>
<reference evidence="2 3" key="1">
    <citation type="journal article" date="2024" name="J Genomics">
        <title>Draft genome sequencing and assembly of Favolaschia claudopus CIRM-BRFM 2984 isolated from oak limbs.</title>
        <authorList>
            <person name="Navarro D."/>
            <person name="Drula E."/>
            <person name="Chaduli D."/>
            <person name="Cazenave R."/>
            <person name="Ahrendt S."/>
            <person name="Wang J."/>
            <person name="Lipzen A."/>
            <person name="Daum C."/>
            <person name="Barry K."/>
            <person name="Grigoriev I.V."/>
            <person name="Favel A."/>
            <person name="Rosso M.N."/>
            <person name="Martin F."/>
        </authorList>
    </citation>
    <scope>NUCLEOTIDE SEQUENCE [LARGE SCALE GENOMIC DNA]</scope>
    <source>
        <strain evidence="2 3">CIRM-BRFM 2984</strain>
    </source>
</reference>
<feature type="compositionally biased region" description="Basic and acidic residues" evidence="1">
    <location>
        <begin position="123"/>
        <end position="134"/>
    </location>
</feature>
<evidence type="ECO:0000313" key="2">
    <source>
        <dbReference type="EMBL" id="KAK7034320.1"/>
    </source>
</evidence>
<feature type="compositionally biased region" description="Polar residues" evidence="1">
    <location>
        <begin position="176"/>
        <end position="185"/>
    </location>
</feature>
<accession>A0AAW0C6Z4</accession>
<keyword evidence="3" id="KW-1185">Reference proteome</keyword>
<name>A0AAW0C6Z4_9AGAR</name>
<evidence type="ECO:0000313" key="3">
    <source>
        <dbReference type="Proteomes" id="UP001362999"/>
    </source>
</evidence>
<organism evidence="2 3">
    <name type="scientific">Favolaschia claudopus</name>
    <dbReference type="NCBI Taxonomy" id="2862362"/>
    <lineage>
        <taxon>Eukaryota</taxon>
        <taxon>Fungi</taxon>
        <taxon>Dikarya</taxon>
        <taxon>Basidiomycota</taxon>
        <taxon>Agaricomycotina</taxon>
        <taxon>Agaricomycetes</taxon>
        <taxon>Agaricomycetidae</taxon>
        <taxon>Agaricales</taxon>
        <taxon>Marasmiineae</taxon>
        <taxon>Mycenaceae</taxon>
        <taxon>Favolaschia</taxon>
    </lineage>
</organism>
<dbReference type="Proteomes" id="UP001362999">
    <property type="component" value="Unassembled WGS sequence"/>
</dbReference>
<gene>
    <name evidence="2" type="ORF">R3P38DRAFT_3263949</name>
</gene>
<comment type="caution">
    <text evidence="2">The sequence shown here is derived from an EMBL/GenBank/DDBJ whole genome shotgun (WGS) entry which is preliminary data.</text>
</comment>
<dbReference type="EMBL" id="JAWWNJ010000021">
    <property type="protein sequence ID" value="KAK7034320.1"/>
    <property type="molecule type" value="Genomic_DNA"/>
</dbReference>
<evidence type="ECO:0000256" key="1">
    <source>
        <dbReference type="SAM" id="MobiDB-lite"/>
    </source>
</evidence>
<protein>
    <submittedName>
        <fullName evidence="2">Uncharacterized protein</fullName>
    </submittedName>
</protein>